<keyword evidence="1" id="KW-0223">Dioxygenase</keyword>
<name>F8FQI5_PAEMK</name>
<protein>
    <submittedName>
        <fullName evidence="1">Phytanoyl-CoA dioxygenase</fullName>
    </submittedName>
</protein>
<dbReference type="Gene3D" id="2.60.120.620">
    <property type="entry name" value="q2cbj1_9rhob like domain"/>
    <property type="match status" value="1"/>
</dbReference>
<proteinExistence type="predicted"/>
<dbReference type="PANTHER" id="PTHR20883:SF48">
    <property type="entry name" value="ECTOINE DIOXYGENASE"/>
    <property type="match status" value="1"/>
</dbReference>
<dbReference type="AlphaFoldDB" id="F8FQI5"/>
<dbReference type="HOGENOM" id="CLU_060877_0_0_9"/>
<keyword evidence="1" id="KW-0560">Oxidoreductase</keyword>
<accession>F8FQI5</accession>
<gene>
    <name evidence="1" type="ordered locus">KNP414_01778</name>
</gene>
<dbReference type="GO" id="GO:0016706">
    <property type="term" value="F:2-oxoglutarate-dependent dioxygenase activity"/>
    <property type="evidence" value="ECO:0007669"/>
    <property type="project" value="UniProtKB-ARBA"/>
</dbReference>
<dbReference type="SUPFAM" id="SSF51197">
    <property type="entry name" value="Clavaminate synthase-like"/>
    <property type="match status" value="1"/>
</dbReference>
<evidence type="ECO:0000313" key="2">
    <source>
        <dbReference type="Proteomes" id="UP000006620"/>
    </source>
</evidence>
<reference evidence="1 2" key="2">
    <citation type="journal article" date="2013" name="Genome Announc.">
        <title>Genome Sequence of Growth-Improving Paenibacillus mucilaginosus Strain KNP414.</title>
        <authorList>
            <person name="Lu J.J."/>
            <person name="Wang J.F."/>
            <person name="Hu X.F."/>
        </authorList>
    </citation>
    <scope>NUCLEOTIDE SEQUENCE [LARGE SCALE GENOMIC DNA]</scope>
    <source>
        <strain evidence="1 2">KNP414</strain>
    </source>
</reference>
<dbReference type="PANTHER" id="PTHR20883">
    <property type="entry name" value="PHYTANOYL-COA DIOXYGENASE DOMAIN CONTAINING 1"/>
    <property type="match status" value="1"/>
</dbReference>
<reference evidence="2" key="1">
    <citation type="submission" date="2011-06" db="EMBL/GenBank/DDBJ databases">
        <title>Complete genome sequence of Paenibacillus mucilaginosus KNP414.</title>
        <authorList>
            <person name="Wang J."/>
            <person name="Hu S."/>
            <person name="Hu X."/>
            <person name="Zhang B."/>
            <person name="Dong D."/>
            <person name="Zhang S."/>
            <person name="Zhao K."/>
            <person name="Wu D."/>
        </authorList>
    </citation>
    <scope>NUCLEOTIDE SEQUENCE [LARGE SCALE GENOMIC DNA]</scope>
    <source>
        <strain evidence="2">KNP414</strain>
    </source>
</reference>
<dbReference type="PATRIC" id="fig|1036673.3.peg.1583"/>
<sequence>MKMQVLLILHYIHREDLNMEIQTQTKRLSPLSEEQVNEYRKNGYLILKSGCSDDLIDAYNAHIHTIRSADVMEEWAKPRKGKEEVSDKDRYSIRLFNPHLHDGFSLQMMKLPIVRGALAQVLGDEACGVQSMYFYKEPGSPGQAAHQDYYYIRNEPNTLTAAWIAMEYINEENGCLWVIPGTHKLGMLPHGAVKNLQEHEAWTDEVEGIDLTQEVPVVLDKGDILIFDSLLIHSSTRNRSERWRRSYVCHYIRHDSTIEREDLKRKISLV</sequence>
<dbReference type="KEGG" id="pms:KNP414_01778"/>
<dbReference type="EMBL" id="CP002869">
    <property type="protein sequence ID" value="AEI40340.1"/>
    <property type="molecule type" value="Genomic_DNA"/>
</dbReference>
<dbReference type="Pfam" id="PF05721">
    <property type="entry name" value="PhyH"/>
    <property type="match status" value="1"/>
</dbReference>
<dbReference type="InterPro" id="IPR008775">
    <property type="entry name" value="Phytyl_CoA_dOase-like"/>
</dbReference>
<evidence type="ECO:0000313" key="1">
    <source>
        <dbReference type="EMBL" id="AEI40340.1"/>
    </source>
</evidence>
<dbReference type="Proteomes" id="UP000006620">
    <property type="component" value="Chromosome"/>
</dbReference>
<organism evidence="1 2">
    <name type="scientific">Paenibacillus mucilaginosus (strain KNP414)</name>
    <dbReference type="NCBI Taxonomy" id="1036673"/>
    <lineage>
        <taxon>Bacteria</taxon>
        <taxon>Bacillati</taxon>
        <taxon>Bacillota</taxon>
        <taxon>Bacilli</taxon>
        <taxon>Bacillales</taxon>
        <taxon>Paenibacillaceae</taxon>
        <taxon>Paenibacillus</taxon>
    </lineage>
</organism>
<dbReference type="GO" id="GO:0005506">
    <property type="term" value="F:iron ion binding"/>
    <property type="evidence" value="ECO:0007669"/>
    <property type="project" value="UniProtKB-ARBA"/>
</dbReference>